<feature type="compositionally biased region" description="Polar residues" evidence="1">
    <location>
        <begin position="715"/>
        <end position="730"/>
    </location>
</feature>
<dbReference type="SMART" id="SM00228">
    <property type="entry name" value="PDZ"/>
    <property type="match status" value="3"/>
</dbReference>
<proteinExistence type="predicted"/>
<dbReference type="CDD" id="cd00136">
    <property type="entry name" value="PDZ_canonical"/>
    <property type="match status" value="1"/>
</dbReference>
<feature type="compositionally biased region" description="Polar residues" evidence="1">
    <location>
        <begin position="664"/>
        <end position="683"/>
    </location>
</feature>
<protein>
    <submittedName>
        <fullName evidence="4">Uncharacterized protein LOC105363838</fullName>
    </submittedName>
</protein>
<dbReference type="PROSITE" id="PS50106">
    <property type="entry name" value="PDZ"/>
    <property type="match status" value="3"/>
</dbReference>
<dbReference type="KEGG" id="csol:105363838"/>
<gene>
    <name evidence="4" type="primary">LOC105363838</name>
</gene>
<dbReference type="Proteomes" id="UP000695007">
    <property type="component" value="Unplaced"/>
</dbReference>
<feature type="compositionally biased region" description="Polar residues" evidence="1">
    <location>
        <begin position="692"/>
        <end position="707"/>
    </location>
</feature>
<dbReference type="SUPFAM" id="SSF50156">
    <property type="entry name" value="PDZ domain-like"/>
    <property type="match status" value="3"/>
</dbReference>
<evidence type="ECO:0000256" key="1">
    <source>
        <dbReference type="SAM" id="MobiDB-lite"/>
    </source>
</evidence>
<feature type="region of interest" description="Disordered" evidence="1">
    <location>
        <begin position="290"/>
        <end position="319"/>
    </location>
</feature>
<feature type="domain" description="PDZ" evidence="2">
    <location>
        <begin position="540"/>
        <end position="621"/>
    </location>
</feature>
<dbReference type="InterPro" id="IPR001478">
    <property type="entry name" value="PDZ"/>
</dbReference>
<feature type="region of interest" description="Disordered" evidence="1">
    <location>
        <begin position="101"/>
        <end position="133"/>
    </location>
</feature>
<feature type="region of interest" description="Disordered" evidence="1">
    <location>
        <begin position="758"/>
        <end position="781"/>
    </location>
</feature>
<dbReference type="PANTHER" id="PTHR46900">
    <property type="entry name" value="TYROSINE-PROTEIN PHOSPHATASE NON-RECEPTOR TYPE 13"/>
    <property type="match status" value="1"/>
</dbReference>
<name>A0AAJ6YKU4_9HYME</name>
<feature type="domain" description="PDZ" evidence="2">
    <location>
        <begin position="414"/>
        <end position="495"/>
    </location>
</feature>
<accession>A0AAJ6YKU4</accession>
<feature type="compositionally biased region" description="Basic residues" evidence="1">
    <location>
        <begin position="344"/>
        <end position="360"/>
    </location>
</feature>
<feature type="region of interest" description="Disordered" evidence="1">
    <location>
        <begin position="664"/>
        <end position="730"/>
    </location>
</feature>
<evidence type="ECO:0000259" key="2">
    <source>
        <dbReference type="PROSITE" id="PS50106"/>
    </source>
</evidence>
<dbReference type="RefSeq" id="XP_011499939.1">
    <property type="nucleotide sequence ID" value="XM_011501637.1"/>
</dbReference>
<feature type="region of interest" description="Disordered" evidence="1">
    <location>
        <begin position="240"/>
        <end position="263"/>
    </location>
</feature>
<sequence>MIRSFRAMTRCKENMQGEEVVLGVVSPASATLHDSWKLLNSPAATCRSQHQLQQKQEGSSLAKRPRHPAPPPPRLLQCDFSSYVDKENQVECDDEAAAVEGTAQPWDMGSNLSRHNGKGLNGRRAQSSGNLCDPKGTNISKLAIPCTRSSKDRYKFCGSLPNHLDGKDSLDDDPSENNNIITDTISGNLGGTLPHKKRADTTHFTGESTNTLDLAKRQSEESLDGDPWKYRLEGADLAKCRQSESMRKSRGSDAGTCSGSGSCRHYEWRRNSSTLSRGRTHRSAELDVLATLPKRSQDSTKRSAPSLGELGDKPTRASRISIDKIDDELLFKMVHKPDCELMKHRQHHLQQHQPHTHQQQHKQERCVDLKLHKLTTGGEPQDQGYASERSPEDEHPPILPGHTFPNITPESTFRVVLKKSSRGLGLSVSGGGVAGPVRVKRLFPQQPAALSNKLQPGDILLAANGIPLTGLTNYEALEVLRTTSITVELVVCRLPGDTAGTPPGVAPPPPPTRRDNPGLTLKIPLNPLPLLDVEPCGEFDIEMTKVAGSLGFTLRKADSSALGHYVRALVREPALSDGRIQPGDKIVAVDGTLLSPMSHEEAVALLRRCGPRVTLRLYRDLVQTPVSALSPTESDSPVRPTKTSLRQEAVDMLCDLAVRKLSPRTSCGGSACPRQSSSTSCNSPRRLRRPVTRSSTAETDEGGSSVSRKNEHHPQPSSLSQETSDSDQCSIKTHITNSQPETPANDIIDPPPLYDVCDSSDSSSAQACQQQPSRPSFLDLRSPIDKPRFQFSIDSDCSNGADPVIALDNEHGARDRVAAALDSNVPGTNHLAEPASMPPLFDADATFSYKNPAYQSANPACGAALPVENANTKTKVSHSSEQDIPGKIMGADNPGGSKGLLKWKGVMFAPNDSDEIDGKCKMPINKDTIESAALSSLHEQGHEVFMVELTRGWNSRLGFSLQSDGENTVISVVHPDSVAAKDGRLKQGDVLIMVNDESVEHMSTTNIIDLLRKIRGSIGITVLRRKKEDGT</sequence>
<feature type="compositionally biased region" description="Low complexity" evidence="1">
    <location>
        <begin position="758"/>
        <end position="776"/>
    </location>
</feature>
<evidence type="ECO:0000313" key="3">
    <source>
        <dbReference type="Proteomes" id="UP000695007"/>
    </source>
</evidence>
<evidence type="ECO:0000313" key="4">
    <source>
        <dbReference type="RefSeq" id="XP_011499939.1"/>
    </source>
</evidence>
<dbReference type="InterPro" id="IPR036034">
    <property type="entry name" value="PDZ_sf"/>
</dbReference>
<feature type="domain" description="PDZ" evidence="2">
    <location>
        <begin position="946"/>
        <end position="1026"/>
    </location>
</feature>
<dbReference type="AlphaFoldDB" id="A0AAJ6YKU4"/>
<feature type="compositionally biased region" description="Basic and acidic residues" evidence="1">
    <location>
        <begin position="240"/>
        <end position="251"/>
    </location>
</feature>
<feature type="compositionally biased region" description="Polar residues" evidence="1">
    <location>
        <begin position="46"/>
        <end position="59"/>
    </location>
</feature>
<dbReference type="PANTHER" id="PTHR46900:SF4">
    <property type="entry name" value="FERM AND PDZ DOMAIN CONTAINING 2"/>
    <property type="match status" value="1"/>
</dbReference>
<feature type="region of interest" description="Disordered" evidence="1">
    <location>
        <begin position="343"/>
        <end position="407"/>
    </location>
</feature>
<keyword evidence="3" id="KW-1185">Reference proteome</keyword>
<organism evidence="3 4">
    <name type="scientific">Ceratosolen solmsi marchali</name>
    <dbReference type="NCBI Taxonomy" id="326594"/>
    <lineage>
        <taxon>Eukaryota</taxon>
        <taxon>Metazoa</taxon>
        <taxon>Ecdysozoa</taxon>
        <taxon>Arthropoda</taxon>
        <taxon>Hexapoda</taxon>
        <taxon>Insecta</taxon>
        <taxon>Pterygota</taxon>
        <taxon>Neoptera</taxon>
        <taxon>Endopterygota</taxon>
        <taxon>Hymenoptera</taxon>
        <taxon>Apocrita</taxon>
        <taxon>Proctotrupomorpha</taxon>
        <taxon>Chalcidoidea</taxon>
        <taxon>Agaonidae</taxon>
        <taxon>Agaoninae</taxon>
        <taxon>Ceratosolen</taxon>
    </lineage>
</organism>
<feature type="compositionally biased region" description="Basic and acidic residues" evidence="1">
    <location>
        <begin position="361"/>
        <end position="371"/>
    </location>
</feature>
<reference evidence="4" key="1">
    <citation type="submission" date="2025-08" db="UniProtKB">
        <authorList>
            <consortium name="RefSeq"/>
        </authorList>
    </citation>
    <scope>IDENTIFICATION</scope>
</reference>
<feature type="region of interest" description="Disordered" evidence="1">
    <location>
        <begin position="497"/>
        <end position="516"/>
    </location>
</feature>
<dbReference type="InterPro" id="IPR052074">
    <property type="entry name" value="NonRcpt_TyrProt_Phosphatase"/>
</dbReference>
<dbReference type="Gene3D" id="2.30.42.10">
    <property type="match status" value="3"/>
</dbReference>
<dbReference type="Pfam" id="PF00595">
    <property type="entry name" value="PDZ"/>
    <property type="match status" value="3"/>
</dbReference>
<feature type="compositionally biased region" description="Basic and acidic residues" evidence="1">
    <location>
        <begin position="310"/>
        <end position="319"/>
    </location>
</feature>
<feature type="region of interest" description="Disordered" evidence="1">
    <location>
        <begin position="46"/>
        <end position="73"/>
    </location>
</feature>
<dbReference type="GeneID" id="105363838"/>